<evidence type="ECO:0000313" key="1">
    <source>
        <dbReference type="EMBL" id="AXJ00703.1"/>
    </source>
</evidence>
<keyword evidence="2" id="KW-1185">Reference proteome</keyword>
<reference evidence="1 2" key="1">
    <citation type="submission" date="2018-03" db="EMBL/GenBank/DDBJ databases">
        <title>Phenotypic and genomic properties of Cyclonatronum proteinivorum gen. nov., sp. nov., a haloalkaliphilic bacteroidete from soda lakes possessing Na+-translocating rhodopsin.</title>
        <authorList>
            <person name="Toshchakov S.V."/>
            <person name="Korzhenkov A."/>
            <person name="Samarov N.I."/>
            <person name="Kublanov I.V."/>
            <person name="Muntyan M.S."/>
            <person name="Sorokin D.Y."/>
        </authorList>
    </citation>
    <scope>NUCLEOTIDE SEQUENCE [LARGE SCALE GENOMIC DNA]</scope>
    <source>
        <strain evidence="1 2">Omega</strain>
    </source>
</reference>
<accession>A0A345UJQ1</accession>
<dbReference type="KEGG" id="cprv:CYPRO_1447"/>
<dbReference type="Proteomes" id="UP000254808">
    <property type="component" value="Chromosome"/>
</dbReference>
<protein>
    <submittedName>
        <fullName evidence="1">Uncharacterized protein</fullName>
    </submittedName>
</protein>
<dbReference type="EMBL" id="CP027806">
    <property type="protein sequence ID" value="AXJ00703.1"/>
    <property type="molecule type" value="Genomic_DNA"/>
</dbReference>
<gene>
    <name evidence="1" type="ORF">CYPRO_1447</name>
</gene>
<name>A0A345UJQ1_9BACT</name>
<organism evidence="1 2">
    <name type="scientific">Cyclonatronum proteinivorum</name>
    <dbReference type="NCBI Taxonomy" id="1457365"/>
    <lineage>
        <taxon>Bacteria</taxon>
        <taxon>Pseudomonadati</taxon>
        <taxon>Balneolota</taxon>
        <taxon>Balneolia</taxon>
        <taxon>Balneolales</taxon>
        <taxon>Cyclonatronaceae</taxon>
        <taxon>Cyclonatronum</taxon>
    </lineage>
</organism>
<evidence type="ECO:0000313" key="2">
    <source>
        <dbReference type="Proteomes" id="UP000254808"/>
    </source>
</evidence>
<proteinExistence type="predicted"/>
<dbReference type="AlphaFoldDB" id="A0A345UJQ1"/>
<sequence>MNHADFLEMACAEGLRGMNANEGGPFGAVVVLNG</sequence>